<dbReference type="InterPro" id="IPR023214">
    <property type="entry name" value="HAD_sf"/>
</dbReference>
<organism evidence="1 2">
    <name type="scientific">Streptomyces goshikiensis</name>
    <dbReference type="NCBI Taxonomy" id="1942"/>
    <lineage>
        <taxon>Bacteria</taxon>
        <taxon>Bacillati</taxon>
        <taxon>Actinomycetota</taxon>
        <taxon>Actinomycetes</taxon>
        <taxon>Kitasatosporales</taxon>
        <taxon>Streptomycetaceae</taxon>
        <taxon>Streptomyces</taxon>
    </lineage>
</organism>
<keyword evidence="2" id="KW-1185">Reference proteome</keyword>
<dbReference type="SUPFAM" id="SSF56784">
    <property type="entry name" value="HAD-like"/>
    <property type="match status" value="1"/>
</dbReference>
<proteinExistence type="predicted"/>
<accession>A0ABZ1RD87</accession>
<dbReference type="Gene3D" id="3.40.50.1000">
    <property type="entry name" value="HAD superfamily/HAD-like"/>
    <property type="match status" value="1"/>
</dbReference>
<gene>
    <name evidence="1" type="ORF">OHU17_00450</name>
</gene>
<protein>
    <recommendedName>
        <fullName evidence="3">Hydrolase</fullName>
    </recommendedName>
</protein>
<evidence type="ECO:0000313" key="1">
    <source>
        <dbReference type="EMBL" id="WUO44406.1"/>
    </source>
</evidence>
<reference evidence="1" key="1">
    <citation type="submission" date="2022-10" db="EMBL/GenBank/DDBJ databases">
        <title>The complete genomes of actinobacterial strains from the NBC collection.</title>
        <authorList>
            <person name="Joergensen T.S."/>
            <person name="Alvarez Arevalo M."/>
            <person name="Sterndorff E.B."/>
            <person name="Faurdal D."/>
            <person name="Vuksanovic O."/>
            <person name="Mourched A.-S."/>
            <person name="Charusanti P."/>
            <person name="Shaw S."/>
            <person name="Blin K."/>
            <person name="Weber T."/>
        </authorList>
    </citation>
    <scope>NUCLEOTIDE SEQUENCE</scope>
    <source>
        <strain evidence="1">NBC_00283</strain>
    </source>
</reference>
<evidence type="ECO:0000313" key="2">
    <source>
        <dbReference type="Proteomes" id="UP001432075"/>
    </source>
</evidence>
<evidence type="ECO:0008006" key="3">
    <source>
        <dbReference type="Google" id="ProtNLM"/>
    </source>
</evidence>
<name>A0ABZ1RD87_9ACTN</name>
<dbReference type="RefSeq" id="WP_328774854.1">
    <property type="nucleotide sequence ID" value="NZ_CP108057.1"/>
</dbReference>
<dbReference type="InterPro" id="IPR036412">
    <property type="entry name" value="HAD-like_sf"/>
</dbReference>
<dbReference type="Proteomes" id="UP001432075">
    <property type="component" value="Chromosome"/>
</dbReference>
<sequence>MRIDGLLVDMNGLFRHWDNTGARESEALAGLPPGTIAHYAYDHPTYRAARVGLLTDQQWADDVADRLAADHGPTVRAELGPWREDRGRPDTVMIGLLNQIRRHMPVGVLSNCTDALTADLDHHGIRFDHVFPSALLRVDKPALPAYRLAARRMGIPTGRLAYFDDEPTFVLGAREAGLQAHRFTDATAFANHLRALGLPLDEPA</sequence>
<dbReference type="EMBL" id="CP108057">
    <property type="protein sequence ID" value="WUO44406.1"/>
    <property type="molecule type" value="Genomic_DNA"/>
</dbReference>